<gene>
    <name evidence="1" type="ORF">ACH49Z_26075</name>
</gene>
<dbReference type="RefSeq" id="WP_397065446.1">
    <property type="nucleotide sequence ID" value="NZ_JBIRYL010000012.1"/>
</dbReference>
<name>A0ABW7W5Y0_9NOCA</name>
<sequence length="136" mass="15301">MALDSVPALAYLRTDLCGRSRQLVEQRMCRLSARLGYELRETIRTDATNPARLVLLEDRIGLHRAEAVFIPAAAHLDGQLGRIVAQADVIEQDGQTHARWSPIAYSLDATFVSRLAQLWIDRRCNDRSSDTNGELR</sequence>
<proteinExistence type="predicted"/>
<dbReference type="EMBL" id="JBIRYL010000012">
    <property type="protein sequence ID" value="MFI2233320.1"/>
    <property type="molecule type" value="Genomic_DNA"/>
</dbReference>
<evidence type="ECO:0008006" key="3">
    <source>
        <dbReference type="Google" id="ProtNLM"/>
    </source>
</evidence>
<comment type="caution">
    <text evidence="1">The sequence shown here is derived from an EMBL/GenBank/DDBJ whole genome shotgun (WGS) entry which is preliminary data.</text>
</comment>
<protein>
    <recommendedName>
        <fullName evidence="3">DUF5753 domain-containing protein</fullName>
    </recommendedName>
</protein>
<evidence type="ECO:0000313" key="1">
    <source>
        <dbReference type="EMBL" id="MFI2233320.1"/>
    </source>
</evidence>
<organism evidence="1 2">
    <name type="scientific">Nocardia testacea</name>
    <dbReference type="NCBI Taxonomy" id="248551"/>
    <lineage>
        <taxon>Bacteria</taxon>
        <taxon>Bacillati</taxon>
        <taxon>Actinomycetota</taxon>
        <taxon>Actinomycetes</taxon>
        <taxon>Mycobacteriales</taxon>
        <taxon>Nocardiaceae</taxon>
        <taxon>Nocardia</taxon>
    </lineage>
</organism>
<accession>A0ABW7W5Y0</accession>
<evidence type="ECO:0000313" key="2">
    <source>
        <dbReference type="Proteomes" id="UP001611494"/>
    </source>
</evidence>
<reference evidence="1 2" key="1">
    <citation type="submission" date="2024-10" db="EMBL/GenBank/DDBJ databases">
        <title>The Natural Products Discovery Center: Release of the First 8490 Sequenced Strains for Exploring Actinobacteria Biosynthetic Diversity.</title>
        <authorList>
            <person name="Kalkreuter E."/>
            <person name="Kautsar S.A."/>
            <person name="Yang D."/>
            <person name="Bader C.D."/>
            <person name="Teijaro C.N."/>
            <person name="Fluegel L."/>
            <person name="Davis C.M."/>
            <person name="Simpson J.R."/>
            <person name="Lauterbach L."/>
            <person name="Steele A.D."/>
            <person name="Gui C."/>
            <person name="Meng S."/>
            <person name="Li G."/>
            <person name="Viehrig K."/>
            <person name="Ye F."/>
            <person name="Su P."/>
            <person name="Kiefer A.F."/>
            <person name="Nichols A."/>
            <person name="Cepeda A.J."/>
            <person name="Yan W."/>
            <person name="Fan B."/>
            <person name="Jiang Y."/>
            <person name="Adhikari A."/>
            <person name="Zheng C.-J."/>
            <person name="Schuster L."/>
            <person name="Cowan T.M."/>
            <person name="Smanski M.J."/>
            <person name="Chevrette M.G."/>
            <person name="De Carvalho L.P.S."/>
            <person name="Shen B."/>
        </authorList>
    </citation>
    <scope>NUCLEOTIDE SEQUENCE [LARGE SCALE GENOMIC DNA]</scope>
    <source>
        <strain evidence="1 2">NPDC019377</strain>
    </source>
</reference>
<dbReference type="Proteomes" id="UP001611494">
    <property type="component" value="Unassembled WGS sequence"/>
</dbReference>
<keyword evidence="2" id="KW-1185">Reference proteome</keyword>